<dbReference type="STRING" id="1088721.JI59_08820"/>
<dbReference type="InterPro" id="IPR039426">
    <property type="entry name" value="TonB-dep_rcpt-like"/>
</dbReference>
<gene>
    <name evidence="19" type="ORF">NSU_2253</name>
</gene>
<dbReference type="SUPFAM" id="SSF56935">
    <property type="entry name" value="Porins"/>
    <property type="match status" value="1"/>
</dbReference>
<dbReference type="AlphaFoldDB" id="G6ED32"/>
<keyword evidence="4" id="KW-0410">Iron transport</keyword>
<evidence type="ECO:0000256" key="3">
    <source>
        <dbReference type="ARBA" id="ARBA00022452"/>
    </source>
</evidence>
<evidence type="ECO:0000256" key="5">
    <source>
        <dbReference type="ARBA" id="ARBA00022692"/>
    </source>
</evidence>
<evidence type="ECO:0000313" key="20">
    <source>
        <dbReference type="Proteomes" id="UP000004030"/>
    </source>
</evidence>
<dbReference type="eggNOG" id="COG4774">
    <property type="taxonomic scope" value="Bacteria"/>
</dbReference>
<keyword evidence="6 16" id="KW-0732">Signal</keyword>
<evidence type="ECO:0000256" key="9">
    <source>
        <dbReference type="ARBA" id="ARBA00023077"/>
    </source>
</evidence>
<comment type="similarity">
    <text evidence="12 14">Belongs to the TonB-dependent receptor family.</text>
</comment>
<keyword evidence="11 12" id="KW-0998">Cell outer membrane</keyword>
<evidence type="ECO:0008006" key="21">
    <source>
        <dbReference type="Google" id="ProtNLM"/>
    </source>
</evidence>
<dbReference type="Pfam" id="PF00593">
    <property type="entry name" value="TonB_dep_Rec_b-barrel"/>
    <property type="match status" value="1"/>
</dbReference>
<keyword evidence="10 12" id="KW-0472">Membrane</keyword>
<accession>G6ED32</accession>
<keyword evidence="9 14" id="KW-0798">TonB box</keyword>
<evidence type="ECO:0000256" key="6">
    <source>
        <dbReference type="ARBA" id="ARBA00022729"/>
    </source>
</evidence>
<evidence type="ECO:0000256" key="2">
    <source>
        <dbReference type="ARBA" id="ARBA00022448"/>
    </source>
</evidence>
<dbReference type="GO" id="GO:0006826">
    <property type="term" value="P:iron ion transport"/>
    <property type="evidence" value="ECO:0007669"/>
    <property type="project" value="UniProtKB-KW"/>
</dbReference>
<evidence type="ECO:0000256" key="15">
    <source>
        <dbReference type="SAM" id="MobiDB-lite"/>
    </source>
</evidence>
<dbReference type="Proteomes" id="UP000004030">
    <property type="component" value="Unassembled WGS sequence"/>
</dbReference>
<keyword evidence="5 12" id="KW-0812">Transmembrane</keyword>
<dbReference type="InterPro" id="IPR000531">
    <property type="entry name" value="Beta-barrel_TonB"/>
</dbReference>
<protein>
    <recommendedName>
        <fullName evidence="21">TonB-dependent receptor</fullName>
    </recommendedName>
</protein>
<dbReference type="Gene3D" id="2.40.170.20">
    <property type="entry name" value="TonB-dependent receptor, beta-barrel domain"/>
    <property type="match status" value="1"/>
</dbReference>
<evidence type="ECO:0000313" key="19">
    <source>
        <dbReference type="EMBL" id="EHJ60871.1"/>
    </source>
</evidence>
<reference evidence="19 20" key="1">
    <citation type="journal article" date="2012" name="J. Bacteriol.">
        <title>Genome sequence of benzo(a)pyrene-degrading bacterium Novosphingobium pentaromativorans US6-1.</title>
        <authorList>
            <person name="Luo Y.R."/>
            <person name="Kang S.G."/>
            <person name="Kim S.J."/>
            <person name="Kim M.R."/>
            <person name="Li N."/>
            <person name="Lee J.H."/>
            <person name="Kwon K.K."/>
        </authorList>
    </citation>
    <scope>NUCLEOTIDE SEQUENCE [LARGE SCALE GENOMIC DNA]</scope>
    <source>
        <strain evidence="19 20">US6-1</strain>
    </source>
</reference>
<dbReference type="InterPro" id="IPR010917">
    <property type="entry name" value="TonB_rcpt_CS"/>
</dbReference>
<dbReference type="InterPro" id="IPR036942">
    <property type="entry name" value="Beta-barrel_TonB_sf"/>
</dbReference>
<evidence type="ECO:0000256" key="8">
    <source>
        <dbReference type="ARBA" id="ARBA00023065"/>
    </source>
</evidence>
<dbReference type="PROSITE" id="PS01156">
    <property type="entry name" value="TONB_DEPENDENT_REC_2"/>
    <property type="match status" value="1"/>
</dbReference>
<feature type="domain" description="TonB-dependent receptor plug" evidence="18">
    <location>
        <begin position="69"/>
        <end position="178"/>
    </location>
</feature>
<evidence type="ECO:0000259" key="18">
    <source>
        <dbReference type="Pfam" id="PF07715"/>
    </source>
</evidence>
<keyword evidence="3 12" id="KW-1134">Transmembrane beta strand</keyword>
<keyword evidence="20" id="KW-1185">Reference proteome</keyword>
<dbReference type="RefSeq" id="WP_007013168.1">
    <property type="nucleotide sequence ID" value="NZ_AGFM01000030.1"/>
</dbReference>
<evidence type="ECO:0000256" key="4">
    <source>
        <dbReference type="ARBA" id="ARBA00022496"/>
    </source>
</evidence>
<evidence type="ECO:0000259" key="17">
    <source>
        <dbReference type="Pfam" id="PF00593"/>
    </source>
</evidence>
<feature type="region of interest" description="Disordered" evidence="15">
    <location>
        <begin position="29"/>
        <end position="56"/>
    </location>
</feature>
<feature type="chain" id="PRO_5003487968" description="TonB-dependent receptor" evidence="16">
    <location>
        <begin position="29"/>
        <end position="780"/>
    </location>
</feature>
<feature type="signal peptide" evidence="16">
    <location>
        <begin position="1"/>
        <end position="28"/>
    </location>
</feature>
<comment type="caution">
    <text evidence="19">The sequence shown here is derived from an EMBL/GenBank/DDBJ whole genome shotgun (WGS) entry which is preliminary data.</text>
</comment>
<evidence type="ECO:0000256" key="7">
    <source>
        <dbReference type="ARBA" id="ARBA00023004"/>
    </source>
</evidence>
<proteinExistence type="inferred from homology"/>
<organism evidence="19 20">
    <name type="scientific">Novosphingobium pentaromativorans US6-1</name>
    <dbReference type="NCBI Taxonomy" id="1088721"/>
    <lineage>
        <taxon>Bacteria</taxon>
        <taxon>Pseudomonadati</taxon>
        <taxon>Pseudomonadota</taxon>
        <taxon>Alphaproteobacteria</taxon>
        <taxon>Sphingomonadales</taxon>
        <taxon>Sphingomonadaceae</taxon>
        <taxon>Novosphingobium</taxon>
    </lineage>
</organism>
<keyword evidence="2 12" id="KW-0813">Transport</keyword>
<dbReference type="InterPro" id="IPR012910">
    <property type="entry name" value="Plug_dom"/>
</dbReference>
<evidence type="ECO:0000256" key="16">
    <source>
        <dbReference type="SAM" id="SignalP"/>
    </source>
</evidence>
<dbReference type="GO" id="GO:0009279">
    <property type="term" value="C:cell outer membrane"/>
    <property type="evidence" value="ECO:0007669"/>
    <property type="project" value="UniProtKB-SubCell"/>
</dbReference>
<evidence type="ECO:0000256" key="14">
    <source>
        <dbReference type="RuleBase" id="RU003357"/>
    </source>
</evidence>
<evidence type="ECO:0000256" key="13">
    <source>
        <dbReference type="PROSITE-ProRule" id="PRU10144"/>
    </source>
</evidence>
<feature type="short sequence motif" description="TonB C-terminal box" evidence="13">
    <location>
        <begin position="763"/>
        <end position="780"/>
    </location>
</feature>
<dbReference type="PANTHER" id="PTHR32552:SF81">
    <property type="entry name" value="TONB-DEPENDENT OUTER MEMBRANE RECEPTOR"/>
    <property type="match status" value="1"/>
</dbReference>
<keyword evidence="8" id="KW-0406">Ion transport</keyword>
<evidence type="ECO:0000256" key="12">
    <source>
        <dbReference type="PROSITE-ProRule" id="PRU01360"/>
    </source>
</evidence>
<sequence>MRKYQCGRVAALTLALSIGVSISTMAHASEAADRSEASDAQPEAPQRPETTANDDGAIVVTARRREERLVDTPVSVSVTSGETLQARGLDTVASLGKAAAGVHIVNSPRGSSTPFVVIRGQRMIDTTMVYDPPVIFYVNEVPWMRVNGLNQGLYDISNVQVLRGPQGTLFGKSTTGGAVLVTTAPADTYETGGHVRASLGNYDLRRLEAAANFVLNQNLAVRFAGVVAKRDGYIHARNIDYDLNNENYNGQRISVRYENGGLKNDLIASRFWSKTHGTGAPLVAFDTGGAYVSPSFVPIAQAEVAANKADFYGITVDPDFLPFESTKSFDVTNITTYEISDSITVKNVFAYRKIKTDPVRYDLEGTLYLAPYSAAYNVTAYTDAHQISDEFQVQGTSDNFDWMAGLFILSEKGSDGAFLVNGASANISSQSGIETHNLSYSALLSGTYRFGIEGLSISAGVRLTRDRRTGDAVQIKYDSATDTSTCGISTPSGPACTYPERSVNTEPSWSVSLNYKPVEDMLLYVAHRHGYRSGGIQNRITSSVAAIPFQPETLNDVEVGAKVSTSLGETALGTTRLTLNIDAYRGVYKDLQRSVSYIAGTPPIILTGIANAAGAVIQGIEAEGSLRVGNLTIGGNFAYTDAHYKTYVQSITPTQTADLSDLPFGYVPEWTAQASLDYSLPLSHPGETLDAGISYQYVSKTFTSEARVRSSAFLPGYNTVDARLAWNKVAGTGIDLSFVVSNLTKEKYYLYSNNNSGTLGIVNDFPAAPRRFQFTLGYNF</sequence>
<dbReference type="EMBL" id="AGFM01000030">
    <property type="protein sequence ID" value="EHJ60871.1"/>
    <property type="molecule type" value="Genomic_DNA"/>
</dbReference>
<dbReference type="PROSITE" id="PS52016">
    <property type="entry name" value="TONB_DEPENDENT_REC_3"/>
    <property type="match status" value="1"/>
</dbReference>
<dbReference type="Pfam" id="PF07715">
    <property type="entry name" value="Plug"/>
    <property type="match status" value="1"/>
</dbReference>
<evidence type="ECO:0000256" key="11">
    <source>
        <dbReference type="ARBA" id="ARBA00023237"/>
    </source>
</evidence>
<evidence type="ECO:0000256" key="10">
    <source>
        <dbReference type="ARBA" id="ARBA00023136"/>
    </source>
</evidence>
<evidence type="ECO:0000256" key="1">
    <source>
        <dbReference type="ARBA" id="ARBA00004571"/>
    </source>
</evidence>
<comment type="subcellular location">
    <subcellularLocation>
        <location evidence="1 12">Cell outer membrane</location>
        <topology evidence="1 12">Multi-pass membrane protein</topology>
    </subcellularLocation>
</comment>
<name>G6ED32_9SPHN</name>
<keyword evidence="7" id="KW-0408">Iron</keyword>
<feature type="domain" description="TonB-dependent receptor-like beta-barrel" evidence="17">
    <location>
        <begin position="326"/>
        <end position="743"/>
    </location>
</feature>
<dbReference type="PATRIC" id="fig|1088721.3.peg.2233"/>
<dbReference type="PANTHER" id="PTHR32552">
    <property type="entry name" value="FERRICHROME IRON RECEPTOR-RELATED"/>
    <property type="match status" value="1"/>
</dbReference>